<dbReference type="Gene3D" id="1.20.120.520">
    <property type="entry name" value="nmb1532 protein domain like"/>
    <property type="match status" value="1"/>
</dbReference>
<protein>
    <recommendedName>
        <fullName evidence="3">Hemerythrin-like domain-containing protein</fullName>
    </recommendedName>
</protein>
<reference evidence="1 2" key="2">
    <citation type="submission" date="2020-06" db="EMBL/GenBank/DDBJ databases">
        <title>Ramlibacter rhizophilus sp. nov., isolated from rhizosphere soil of national flower Mugunghwa from South Korea.</title>
        <authorList>
            <person name="Zheng-Fei Y."/>
            <person name="Huan T."/>
        </authorList>
    </citation>
    <scope>NUCLEOTIDE SEQUENCE [LARGE SCALE GENOMIC DNA]</scope>
    <source>
        <strain evidence="1 2">B156</strain>
    </source>
</reference>
<dbReference type="RefSeq" id="WP_171561337.1">
    <property type="nucleotide sequence ID" value="NZ_JABFCS010000001.1"/>
</dbReference>
<keyword evidence="2" id="KW-1185">Reference proteome</keyword>
<comment type="caution">
    <text evidence="1">The sequence shown here is derived from an EMBL/GenBank/DDBJ whole genome shotgun (WGS) entry which is preliminary data.</text>
</comment>
<gene>
    <name evidence="1" type="ORF">HK415_17035</name>
</gene>
<evidence type="ECO:0000313" key="1">
    <source>
        <dbReference type="EMBL" id="NNU44506.1"/>
    </source>
</evidence>
<reference evidence="1 2" key="1">
    <citation type="submission" date="2020-05" db="EMBL/GenBank/DDBJ databases">
        <authorList>
            <person name="Khan S.A."/>
            <person name="Jeon C.O."/>
            <person name="Chun B.H."/>
        </authorList>
    </citation>
    <scope>NUCLEOTIDE SEQUENCE [LARGE SCALE GENOMIC DNA]</scope>
    <source>
        <strain evidence="1 2">B156</strain>
    </source>
</reference>
<proteinExistence type="predicted"/>
<evidence type="ECO:0000313" key="2">
    <source>
        <dbReference type="Proteomes" id="UP000552954"/>
    </source>
</evidence>
<dbReference type="EMBL" id="JABFCS010000001">
    <property type="protein sequence ID" value="NNU44506.1"/>
    <property type="molecule type" value="Genomic_DNA"/>
</dbReference>
<dbReference type="Proteomes" id="UP000552954">
    <property type="component" value="Unassembled WGS sequence"/>
</dbReference>
<dbReference type="AlphaFoldDB" id="A0A849KGD9"/>
<accession>A0A849KGD9</accession>
<dbReference type="InterPro" id="IPR045808">
    <property type="entry name" value="Hr_FBXL5"/>
</dbReference>
<evidence type="ECO:0008006" key="3">
    <source>
        <dbReference type="Google" id="ProtNLM"/>
    </source>
</evidence>
<dbReference type="CDD" id="cd12109">
    <property type="entry name" value="Hr_FBXL5"/>
    <property type="match status" value="1"/>
</dbReference>
<organism evidence="1 2">
    <name type="scientific">Ramlibacter montanisoli</name>
    <dbReference type="NCBI Taxonomy" id="2732512"/>
    <lineage>
        <taxon>Bacteria</taxon>
        <taxon>Pseudomonadati</taxon>
        <taxon>Pseudomonadota</taxon>
        <taxon>Betaproteobacteria</taxon>
        <taxon>Burkholderiales</taxon>
        <taxon>Comamonadaceae</taxon>
        <taxon>Ramlibacter</taxon>
    </lineage>
</organism>
<dbReference type="GO" id="GO:0006879">
    <property type="term" value="P:intracellular iron ion homeostasis"/>
    <property type="evidence" value="ECO:0007669"/>
    <property type="project" value="InterPro"/>
</dbReference>
<name>A0A849KGD9_9BURK</name>
<sequence>MKITSQELARVAAAEAPRFDMYTGIHKALRAFMADTLLAVGRMDPADDAEVARTEERVLQLLGFCGAHLAHENAFVHAAIEARAPGASDRIAHEHEDHVRHIERLAQMAARMGAASPARRHADALELYRELALFVAGNFEHMHVEETAHGAVLWARYTDAELVAIHDALVASIPPQEMMAIARWLVPFMNPLERFHMLADVRAKAPPEVFDAIVDTALPHLTAAEWTKLARALGIAPVRGLVEA</sequence>